<dbReference type="RefSeq" id="WP_158181450.1">
    <property type="nucleotide sequence ID" value="NZ_VNXN01000039.1"/>
</dbReference>
<dbReference type="Pfam" id="PF13265">
    <property type="entry name" value="DUF4056"/>
    <property type="match status" value="1"/>
</dbReference>
<sequence length="381" mass="42710">MGCITDRQQKIKWLLFLLLWCCQAQAVLPLPLWLDGKEMTTSAWPVMPPLSPPEGLRACCAFGYDLGVRVPWLRTPLPFFHLDNVVEAGSTGGHHYNDSFVSGMLSLTGGGREHNGIIFTTQGGFVDTAHVRDTADMTVFIFTRLWPRLGQAFVLSPGRDELAQRRLVFRAFTPPSSVRDRYVLAAEISARLAYQLAVWHEIAQWYGFESVPGYPETVSAFSPEDLWSNLLGARVALSLIFSGQTADRRMYETAMQNALKQVLVHLGGGAASRTRFQLRMLDRVWWNSRCLLPDKWLVIKRNYDVDADRLPVSVPGGDMKPLRLSLPLRPEAAVLAELQLWPGQDMKRLPVPEGYYTGKDFAGLASRARAGDSVSRDRFCP</sequence>
<dbReference type="InterPro" id="IPR025130">
    <property type="entry name" value="DUF4056"/>
</dbReference>
<comment type="caution">
    <text evidence="1">The sequence shown here is derived from an EMBL/GenBank/DDBJ whole genome shotgun (WGS) entry which is preliminary data.</text>
</comment>
<dbReference type="Proteomes" id="UP000531916">
    <property type="component" value="Unassembled WGS sequence"/>
</dbReference>
<organism evidence="1 2">
    <name type="scientific">Escherichia coli</name>
    <dbReference type="NCBI Taxonomy" id="562"/>
    <lineage>
        <taxon>Bacteria</taxon>
        <taxon>Pseudomonadati</taxon>
        <taxon>Pseudomonadota</taxon>
        <taxon>Gammaproteobacteria</taxon>
        <taxon>Enterobacterales</taxon>
        <taxon>Enterobacteriaceae</taxon>
        <taxon>Escherichia</taxon>
    </lineage>
</organism>
<gene>
    <name evidence="1" type="ORF">E5H86_27980</name>
</gene>
<name>A0A8S7IK38_ECOLX</name>
<reference evidence="1 2" key="1">
    <citation type="submission" date="2019-04" db="EMBL/GenBank/DDBJ databases">
        <authorList>
            <consortium name="NARMS: The National Antimicrobial Resistance Monitoring System"/>
        </authorList>
    </citation>
    <scope>NUCLEOTIDE SEQUENCE [LARGE SCALE GENOMIC DNA]</scope>
    <source>
        <strain evidence="1 2">FSIS11919500</strain>
    </source>
</reference>
<evidence type="ECO:0000313" key="1">
    <source>
        <dbReference type="EMBL" id="EFC2249511.1"/>
    </source>
</evidence>
<accession>A0A8S7IK38</accession>
<evidence type="ECO:0000313" key="2">
    <source>
        <dbReference type="Proteomes" id="UP000531916"/>
    </source>
</evidence>
<dbReference type="AlphaFoldDB" id="A0A8S7IK38"/>
<dbReference type="EMBL" id="AASEPP010000107">
    <property type="protein sequence ID" value="EFC2249511.1"/>
    <property type="molecule type" value="Genomic_DNA"/>
</dbReference>
<proteinExistence type="predicted"/>
<protein>
    <submittedName>
        <fullName evidence="1">DUF4056 domain-containing protein</fullName>
    </submittedName>
</protein>